<keyword evidence="3" id="KW-1185">Reference proteome</keyword>
<dbReference type="InterPro" id="IPR011042">
    <property type="entry name" value="6-blade_b-propeller_TolB-like"/>
</dbReference>
<evidence type="ECO:0000313" key="3">
    <source>
        <dbReference type="Proteomes" id="UP001501771"/>
    </source>
</evidence>
<protein>
    <submittedName>
        <fullName evidence="2">ScyD/ScyE family protein</fullName>
    </submittedName>
</protein>
<sequence>MHRTTRMTAACAALGLVAAGIAAATTGASAAVAPRTTVASGLVTPLTAAISTTGVGYVSENMAGKLVKVIPGHKPKTLYQAPKGVELGAVSLRKGTVTFSLSISHSKSLLKQRTRAGKVTTVANLGAYEKKHNPDAGITYGFRDITAKCAAKFPKNFPTKYTGIVDTHPYATDSGFGSLWVADAAANAILKVDNGRVSTVAVLPAVPIKISAKAAKANHIPACAAGLKYWFEPVPTDVEAWHGQLYVSALTGGPEDGSFGPQGRLYTISPVNGEPTLLAKGLAGAVGVAVTPKGDVFATELFGNRIVRLRDGSGTPEMFRKAVQPAAIEWSRSGLYATTNALNQKVGGQLVRFGS</sequence>
<feature type="chain" id="PRO_5047042267" evidence="1">
    <location>
        <begin position="31"/>
        <end position="355"/>
    </location>
</feature>
<reference evidence="2 3" key="1">
    <citation type="journal article" date="2019" name="Int. J. Syst. Evol. Microbiol.">
        <title>The Global Catalogue of Microorganisms (GCM) 10K type strain sequencing project: providing services to taxonomists for standard genome sequencing and annotation.</title>
        <authorList>
            <consortium name="The Broad Institute Genomics Platform"/>
            <consortium name="The Broad Institute Genome Sequencing Center for Infectious Disease"/>
            <person name="Wu L."/>
            <person name="Ma J."/>
        </authorList>
    </citation>
    <scope>NUCLEOTIDE SEQUENCE [LARGE SCALE GENOMIC DNA]</scope>
    <source>
        <strain evidence="2 3">JCM 16022</strain>
    </source>
</reference>
<accession>A0ABN2Z2E8</accession>
<dbReference type="RefSeq" id="WP_344146024.1">
    <property type="nucleotide sequence ID" value="NZ_BAAAQR010000001.1"/>
</dbReference>
<proteinExistence type="predicted"/>
<dbReference type="EMBL" id="BAAAQR010000001">
    <property type="protein sequence ID" value="GAA2135743.1"/>
    <property type="molecule type" value="Genomic_DNA"/>
</dbReference>
<keyword evidence="1" id="KW-0732">Signal</keyword>
<dbReference type="Proteomes" id="UP001501771">
    <property type="component" value="Unassembled WGS sequence"/>
</dbReference>
<dbReference type="SUPFAM" id="SSF63829">
    <property type="entry name" value="Calcium-dependent phosphotriesterase"/>
    <property type="match status" value="1"/>
</dbReference>
<name>A0ABN2Z2E8_9ACTN</name>
<feature type="signal peptide" evidence="1">
    <location>
        <begin position="1"/>
        <end position="30"/>
    </location>
</feature>
<dbReference type="NCBIfam" id="NF033206">
    <property type="entry name" value="ScyE_fam"/>
    <property type="match status" value="1"/>
</dbReference>
<comment type="caution">
    <text evidence="2">The sequence shown here is derived from an EMBL/GenBank/DDBJ whole genome shotgun (WGS) entry which is preliminary data.</text>
</comment>
<dbReference type="Gene3D" id="2.120.10.30">
    <property type="entry name" value="TolB, C-terminal domain"/>
    <property type="match status" value="1"/>
</dbReference>
<gene>
    <name evidence="2" type="ORF">GCM10009844_01330</name>
</gene>
<organism evidence="2 3">
    <name type="scientific">Nocardioides koreensis</name>
    <dbReference type="NCBI Taxonomy" id="433651"/>
    <lineage>
        <taxon>Bacteria</taxon>
        <taxon>Bacillati</taxon>
        <taxon>Actinomycetota</taxon>
        <taxon>Actinomycetes</taxon>
        <taxon>Propionibacteriales</taxon>
        <taxon>Nocardioidaceae</taxon>
        <taxon>Nocardioides</taxon>
    </lineage>
</organism>
<evidence type="ECO:0000313" key="2">
    <source>
        <dbReference type="EMBL" id="GAA2135743.1"/>
    </source>
</evidence>
<dbReference type="InterPro" id="IPR048031">
    <property type="entry name" value="ScyD/ScyE-like"/>
</dbReference>
<evidence type="ECO:0000256" key="1">
    <source>
        <dbReference type="SAM" id="SignalP"/>
    </source>
</evidence>